<protein>
    <submittedName>
        <fullName evidence="2">Uncharacterized protein</fullName>
    </submittedName>
</protein>
<gene>
    <name evidence="2" type="ORF">S12H4_43856</name>
</gene>
<accession>X1VPZ7</accession>
<evidence type="ECO:0000313" key="2">
    <source>
        <dbReference type="EMBL" id="GAJ11210.1"/>
    </source>
</evidence>
<reference evidence="2" key="1">
    <citation type="journal article" date="2014" name="Front. Microbiol.">
        <title>High frequency of phylogenetically diverse reductive dehalogenase-homologous genes in deep subseafloor sedimentary metagenomes.</title>
        <authorList>
            <person name="Kawai M."/>
            <person name="Futagami T."/>
            <person name="Toyoda A."/>
            <person name="Takaki Y."/>
            <person name="Nishi S."/>
            <person name="Hori S."/>
            <person name="Arai W."/>
            <person name="Tsubouchi T."/>
            <person name="Morono Y."/>
            <person name="Uchiyama I."/>
            <person name="Ito T."/>
            <person name="Fujiyama A."/>
            <person name="Inagaki F."/>
            <person name="Takami H."/>
        </authorList>
    </citation>
    <scope>NUCLEOTIDE SEQUENCE</scope>
    <source>
        <strain evidence="2">Expedition CK06-06</strain>
    </source>
</reference>
<dbReference type="EMBL" id="BARW01026962">
    <property type="protein sequence ID" value="GAJ11210.1"/>
    <property type="molecule type" value="Genomic_DNA"/>
</dbReference>
<feature type="non-terminal residue" evidence="2">
    <location>
        <position position="225"/>
    </location>
</feature>
<name>X1VPZ7_9ZZZZ</name>
<feature type="compositionally biased region" description="Pro residues" evidence="1">
    <location>
        <begin position="193"/>
        <end position="208"/>
    </location>
</feature>
<comment type="caution">
    <text evidence="2">The sequence shown here is derived from an EMBL/GenBank/DDBJ whole genome shotgun (WGS) entry which is preliminary data.</text>
</comment>
<organism evidence="2">
    <name type="scientific">marine sediment metagenome</name>
    <dbReference type="NCBI Taxonomy" id="412755"/>
    <lineage>
        <taxon>unclassified sequences</taxon>
        <taxon>metagenomes</taxon>
        <taxon>ecological metagenomes</taxon>
    </lineage>
</organism>
<evidence type="ECO:0000256" key="1">
    <source>
        <dbReference type="SAM" id="MobiDB-lite"/>
    </source>
</evidence>
<feature type="region of interest" description="Disordered" evidence="1">
    <location>
        <begin position="182"/>
        <end position="225"/>
    </location>
</feature>
<proteinExistence type="predicted"/>
<sequence length="225" mass="23888">MVNEKIVCPVCGRNDFKNTQGLTGHMRMKHPGQEVATDGEVKPGQPQRMAVIKKQQSPLELLVKDLELPALVDGEAKVFDAGVQYGVKTVLVGVRVAQELSAMGVQQASPVISMAKEMRESEGQAAKIIAGELAEATLESNKQIMAAIGQQAVAQSSNPMLTMMTQAMQPMLTQTMGNVMKAFTPKPGQLPGSPAPQPNQPGTQPAPPVSTQQATEDEVKEAFGG</sequence>
<dbReference type="AlphaFoldDB" id="X1VPZ7"/>